<proteinExistence type="predicted"/>
<comment type="subcellular location">
    <subcellularLocation>
        <location evidence="1">Membrane</location>
        <topology evidence="1">Multi-pass membrane protein</topology>
    </subcellularLocation>
</comment>
<dbReference type="PROSITE" id="PS50850">
    <property type="entry name" value="MFS"/>
    <property type="match status" value="1"/>
</dbReference>
<dbReference type="InterPro" id="IPR011701">
    <property type="entry name" value="MFS"/>
</dbReference>
<keyword evidence="2 5" id="KW-0812">Transmembrane</keyword>
<feature type="transmembrane region" description="Helical" evidence="5">
    <location>
        <begin position="50"/>
        <end position="70"/>
    </location>
</feature>
<evidence type="ECO:0000256" key="2">
    <source>
        <dbReference type="ARBA" id="ARBA00022692"/>
    </source>
</evidence>
<dbReference type="AlphaFoldDB" id="X1NL54"/>
<dbReference type="Pfam" id="PF07690">
    <property type="entry name" value="MFS_1"/>
    <property type="match status" value="1"/>
</dbReference>
<dbReference type="Gene3D" id="1.20.1250.20">
    <property type="entry name" value="MFS general substrate transporter like domains"/>
    <property type="match status" value="1"/>
</dbReference>
<dbReference type="EMBL" id="BARV01020453">
    <property type="protein sequence ID" value="GAI27505.1"/>
    <property type="molecule type" value="Genomic_DNA"/>
</dbReference>
<keyword evidence="3 5" id="KW-1133">Transmembrane helix</keyword>
<evidence type="ECO:0000313" key="7">
    <source>
        <dbReference type="EMBL" id="GAI27505.1"/>
    </source>
</evidence>
<sequence length="81" mass="8413">MVFGTGVAILTSVFPVGERGKALGINAAAVFLGLSLGPFLGGLLTEHFGWRSIFLAIVPLGLATIAFILWKLKGEWAGAKG</sequence>
<protein>
    <recommendedName>
        <fullName evidence="6">Major facilitator superfamily (MFS) profile domain-containing protein</fullName>
    </recommendedName>
</protein>
<evidence type="ECO:0000256" key="4">
    <source>
        <dbReference type="ARBA" id="ARBA00023136"/>
    </source>
</evidence>
<feature type="non-terminal residue" evidence="7">
    <location>
        <position position="81"/>
    </location>
</feature>
<reference evidence="7" key="1">
    <citation type="journal article" date="2014" name="Front. Microbiol.">
        <title>High frequency of phylogenetically diverse reductive dehalogenase-homologous genes in deep subseafloor sedimentary metagenomes.</title>
        <authorList>
            <person name="Kawai M."/>
            <person name="Futagami T."/>
            <person name="Toyoda A."/>
            <person name="Takaki Y."/>
            <person name="Nishi S."/>
            <person name="Hori S."/>
            <person name="Arai W."/>
            <person name="Tsubouchi T."/>
            <person name="Morono Y."/>
            <person name="Uchiyama I."/>
            <person name="Ito T."/>
            <person name="Fujiyama A."/>
            <person name="Inagaki F."/>
            <person name="Takami H."/>
        </authorList>
    </citation>
    <scope>NUCLEOTIDE SEQUENCE</scope>
    <source>
        <strain evidence="7">Expedition CK06-06</strain>
    </source>
</reference>
<dbReference type="GO" id="GO:0005886">
    <property type="term" value="C:plasma membrane"/>
    <property type="evidence" value="ECO:0007669"/>
    <property type="project" value="TreeGrafter"/>
</dbReference>
<comment type="caution">
    <text evidence="7">The sequence shown here is derived from an EMBL/GenBank/DDBJ whole genome shotgun (WGS) entry which is preliminary data.</text>
</comment>
<dbReference type="PANTHER" id="PTHR23501:SF194">
    <property type="entry name" value="EFFLUX PUMP ANTIBIOTIC RESISTANCE PROTEIN"/>
    <property type="match status" value="1"/>
</dbReference>
<evidence type="ECO:0000256" key="5">
    <source>
        <dbReference type="SAM" id="Phobius"/>
    </source>
</evidence>
<gene>
    <name evidence="7" type="ORF">S06H3_34131</name>
</gene>
<dbReference type="GO" id="GO:0022857">
    <property type="term" value="F:transmembrane transporter activity"/>
    <property type="evidence" value="ECO:0007669"/>
    <property type="project" value="InterPro"/>
</dbReference>
<accession>X1NL54</accession>
<evidence type="ECO:0000259" key="6">
    <source>
        <dbReference type="PROSITE" id="PS50850"/>
    </source>
</evidence>
<dbReference type="PANTHER" id="PTHR23501">
    <property type="entry name" value="MAJOR FACILITATOR SUPERFAMILY"/>
    <property type="match status" value="1"/>
</dbReference>
<feature type="domain" description="Major facilitator superfamily (MFS) profile" evidence="6">
    <location>
        <begin position="1"/>
        <end position="81"/>
    </location>
</feature>
<feature type="transmembrane region" description="Helical" evidence="5">
    <location>
        <begin position="23"/>
        <end position="44"/>
    </location>
</feature>
<organism evidence="7">
    <name type="scientific">marine sediment metagenome</name>
    <dbReference type="NCBI Taxonomy" id="412755"/>
    <lineage>
        <taxon>unclassified sequences</taxon>
        <taxon>metagenomes</taxon>
        <taxon>ecological metagenomes</taxon>
    </lineage>
</organism>
<dbReference type="SUPFAM" id="SSF103473">
    <property type="entry name" value="MFS general substrate transporter"/>
    <property type="match status" value="1"/>
</dbReference>
<dbReference type="InterPro" id="IPR036259">
    <property type="entry name" value="MFS_trans_sf"/>
</dbReference>
<name>X1NL54_9ZZZZ</name>
<evidence type="ECO:0000256" key="3">
    <source>
        <dbReference type="ARBA" id="ARBA00022989"/>
    </source>
</evidence>
<dbReference type="InterPro" id="IPR020846">
    <property type="entry name" value="MFS_dom"/>
</dbReference>
<keyword evidence="4 5" id="KW-0472">Membrane</keyword>
<evidence type="ECO:0000256" key="1">
    <source>
        <dbReference type="ARBA" id="ARBA00004141"/>
    </source>
</evidence>